<keyword evidence="1" id="KW-0175">Coiled coil</keyword>
<feature type="region of interest" description="Disordered" evidence="2">
    <location>
        <begin position="140"/>
        <end position="179"/>
    </location>
</feature>
<sequence length="710" mass="78542">MLSARGLSAQQSCISGLLMNVAWFHMGIVGFIAWIPHEVFWHHGWVGLGAAFCFFFRYHEISMAKKWGNVEEAARTFRNLQHALQMICLWPVTLQGGLSSLRLRTGSPHTTCSPLRSKTENPPFSTIQCTTTTTLLSSTQHNANSSIKDDNLSSSTQVPPIAAAHPSSNSSTPLLLSPTPGAAVNTSKCRHLSHPCDDDLLLPLDYTKATIPTFHNKKPPLISPAPTTANLKGALGCQPQVSCVSFSRLSLQSGTHESKTNSLVSNLNYRLQESCDPSHLLLEATEVKVPLKKSGNSNNHDEGIIESSPSAAASSTSNNAFSVPLTHKLGKHCPPKLQTAAPVLDCLGQAERVVWDQIYPCISRSPPPFTPRTLTADAELQLDPSSYGGVSLRNVSWGDLTDTGASLSGVTNHMRIHTAEVNWELRLSKREAALRIAEERLIEEQQKLSERQLSLARSEDTFSQREEAAKNEKKHQSREITESLKLMDTGKAVMKKLCAALYEVLLQMEQKEKVLQNAWGEIRDSAETKPGSIRNSSYGFEPELSGKKNVIAGTMFDGISTLAAEGKCEEWCSTVIGICERLVSFMSRETHLQQWATVLEREGTRLAMMEEEMEKAKKATLEQQAAAEAMMKSADEKSSSLEEERIKIVQERENLILWVSHLQERRKVKTALMTHLQVELMQEKTDLPLHPSAETDHFLCMNSKEIGTLD</sequence>
<reference evidence="4 5" key="1">
    <citation type="submission" date="2024-02" db="EMBL/GenBank/DDBJ databases">
        <authorList>
            <consortium name="ELIXIR-Norway"/>
            <consortium name="Elixir Norway"/>
        </authorList>
    </citation>
    <scope>NUCLEOTIDE SEQUENCE [LARGE SCALE GENOMIC DNA]</scope>
</reference>
<accession>A0ABP0WQM2</accession>
<evidence type="ECO:0000313" key="4">
    <source>
        <dbReference type="EMBL" id="CAK9269150.1"/>
    </source>
</evidence>
<evidence type="ECO:0000256" key="1">
    <source>
        <dbReference type="SAM" id="Coils"/>
    </source>
</evidence>
<evidence type="ECO:0000313" key="5">
    <source>
        <dbReference type="Proteomes" id="UP001497444"/>
    </source>
</evidence>
<keyword evidence="3" id="KW-0472">Membrane</keyword>
<feature type="compositionally biased region" description="Basic and acidic residues" evidence="2">
    <location>
        <begin position="457"/>
        <end position="471"/>
    </location>
</feature>
<feature type="compositionally biased region" description="Polar residues" evidence="2">
    <location>
        <begin position="140"/>
        <end position="158"/>
    </location>
</feature>
<dbReference type="Proteomes" id="UP001497444">
    <property type="component" value="Chromosome 2"/>
</dbReference>
<feature type="transmembrane region" description="Helical" evidence="3">
    <location>
        <begin position="40"/>
        <end position="58"/>
    </location>
</feature>
<feature type="coiled-coil region" evidence="1">
    <location>
        <begin position="599"/>
        <end position="644"/>
    </location>
</feature>
<proteinExistence type="predicted"/>
<evidence type="ECO:0000256" key="2">
    <source>
        <dbReference type="SAM" id="MobiDB-lite"/>
    </source>
</evidence>
<protein>
    <submittedName>
        <fullName evidence="4">Uncharacterized protein</fullName>
    </submittedName>
</protein>
<keyword evidence="3" id="KW-0812">Transmembrane</keyword>
<feature type="compositionally biased region" description="Low complexity" evidence="2">
    <location>
        <begin position="307"/>
        <end position="317"/>
    </location>
</feature>
<dbReference type="EMBL" id="OZ020097">
    <property type="protein sequence ID" value="CAK9269150.1"/>
    <property type="molecule type" value="Genomic_DNA"/>
</dbReference>
<feature type="compositionally biased region" description="Low complexity" evidence="2">
    <location>
        <begin position="166"/>
        <end position="179"/>
    </location>
</feature>
<feature type="transmembrane region" description="Helical" evidence="3">
    <location>
        <begin position="12"/>
        <end position="34"/>
    </location>
</feature>
<keyword evidence="5" id="KW-1185">Reference proteome</keyword>
<feature type="region of interest" description="Disordered" evidence="2">
    <location>
        <begin position="453"/>
        <end position="476"/>
    </location>
</feature>
<evidence type="ECO:0000256" key="3">
    <source>
        <dbReference type="SAM" id="Phobius"/>
    </source>
</evidence>
<keyword evidence="3" id="KW-1133">Transmembrane helix</keyword>
<feature type="region of interest" description="Disordered" evidence="2">
    <location>
        <begin position="292"/>
        <end position="317"/>
    </location>
</feature>
<name>A0ABP0WQM2_9BRYO</name>
<gene>
    <name evidence="4" type="ORF">CSSPJE1EN1_LOCUS14628</name>
</gene>
<organism evidence="4 5">
    <name type="scientific">Sphagnum jensenii</name>
    <dbReference type="NCBI Taxonomy" id="128206"/>
    <lineage>
        <taxon>Eukaryota</taxon>
        <taxon>Viridiplantae</taxon>
        <taxon>Streptophyta</taxon>
        <taxon>Embryophyta</taxon>
        <taxon>Bryophyta</taxon>
        <taxon>Sphagnophytina</taxon>
        <taxon>Sphagnopsida</taxon>
        <taxon>Sphagnales</taxon>
        <taxon>Sphagnaceae</taxon>
        <taxon>Sphagnum</taxon>
    </lineage>
</organism>